<accession>A0A0D1KM33</accession>
<comment type="caution">
    <text evidence="2">The sequence shown here is derived from an EMBL/GenBank/DDBJ whole genome shotgun (WGS) entry which is preliminary data.</text>
</comment>
<dbReference type="EMBL" id="JXBC01000007">
    <property type="protein sequence ID" value="KIU09865.1"/>
    <property type="molecule type" value="Genomic_DNA"/>
</dbReference>
<evidence type="ECO:0000313" key="2">
    <source>
        <dbReference type="EMBL" id="KIU09865.1"/>
    </source>
</evidence>
<evidence type="ECO:0000313" key="3">
    <source>
        <dbReference type="Proteomes" id="UP000032247"/>
    </source>
</evidence>
<reference evidence="2 3" key="1">
    <citation type="submission" date="2014-12" db="EMBL/GenBank/DDBJ databases">
        <title>Comparative genome analysis of Bacillus coagulans HM-08, Clostridium butyricum HM-68, Bacillus subtilis HM-66 and Bacillus licheniformis BL-09.</title>
        <authorList>
            <person name="Zhang H."/>
        </authorList>
    </citation>
    <scope>NUCLEOTIDE SEQUENCE [LARGE SCALE GENOMIC DNA]</scope>
    <source>
        <strain evidence="2 3">HM-66</strain>
    </source>
</reference>
<organism evidence="2 3">
    <name type="scientific">Bacillus subtilis</name>
    <dbReference type="NCBI Taxonomy" id="1423"/>
    <lineage>
        <taxon>Bacteria</taxon>
        <taxon>Bacillati</taxon>
        <taxon>Bacillota</taxon>
        <taxon>Bacilli</taxon>
        <taxon>Bacillales</taxon>
        <taxon>Bacillaceae</taxon>
        <taxon>Bacillus</taxon>
    </lineage>
</organism>
<dbReference type="PATRIC" id="fig|1423.173.peg.3718"/>
<evidence type="ECO:0000259" key="1">
    <source>
        <dbReference type="Pfam" id="PF23159"/>
    </source>
</evidence>
<proteinExistence type="predicted"/>
<dbReference type="Proteomes" id="UP000032247">
    <property type="component" value="Unassembled WGS sequence"/>
</dbReference>
<name>A0A0D1KM33_BACIU</name>
<dbReference type="InterPro" id="IPR056984">
    <property type="entry name" value="WH_Rok"/>
</dbReference>
<dbReference type="Pfam" id="PF23159">
    <property type="entry name" value="WHD_Rok"/>
    <property type="match status" value="1"/>
</dbReference>
<gene>
    <name evidence="2" type="ORF">SC09_contig10orf00040</name>
</gene>
<dbReference type="AlphaFoldDB" id="A0A0D1KM33"/>
<feature type="domain" description="Repressor Rok winged helix" evidence="1">
    <location>
        <begin position="101"/>
        <end position="151"/>
    </location>
</feature>
<protein>
    <recommendedName>
        <fullName evidence="1">Repressor Rok winged helix domain-containing protein</fullName>
    </recommendedName>
</protein>
<sequence length="155" mass="18163">MPLKQGDYVVIHSLPEADGEILECASNEFLHTDNGNAYNAVTLKNRQGIYNVSYLQKVNTEQFLKKWLYVYGKSVSKEMPMFARNKVKPETIQIQNYIYDLLLKNSRGMYSKDILKKIKNEKAMAYSNITVLMNRLMKEHPEIKRPYKGFYIIQK</sequence>